<proteinExistence type="predicted"/>
<reference evidence="2" key="1">
    <citation type="journal article" date="2023" name="Science">
        <title>Genome structures resolve the early diversification of teleost fishes.</title>
        <authorList>
            <person name="Parey E."/>
            <person name="Louis A."/>
            <person name="Montfort J."/>
            <person name="Bouchez O."/>
            <person name="Roques C."/>
            <person name="Iampietro C."/>
            <person name="Lluch J."/>
            <person name="Castinel A."/>
            <person name="Donnadieu C."/>
            <person name="Desvignes T."/>
            <person name="Floi Bucao C."/>
            <person name="Jouanno E."/>
            <person name="Wen M."/>
            <person name="Mejri S."/>
            <person name="Dirks R."/>
            <person name="Jansen H."/>
            <person name="Henkel C."/>
            <person name="Chen W.J."/>
            <person name="Zahm M."/>
            <person name="Cabau C."/>
            <person name="Klopp C."/>
            <person name="Thompson A.W."/>
            <person name="Robinson-Rechavi M."/>
            <person name="Braasch I."/>
            <person name="Lecointre G."/>
            <person name="Bobe J."/>
            <person name="Postlethwait J.H."/>
            <person name="Berthelot C."/>
            <person name="Roest Crollius H."/>
            <person name="Guiguen Y."/>
        </authorList>
    </citation>
    <scope>NUCLEOTIDE SEQUENCE</scope>
    <source>
        <strain evidence="2">NC1722</strain>
    </source>
</reference>
<keyword evidence="3" id="KW-1185">Reference proteome</keyword>
<evidence type="ECO:0000313" key="2">
    <source>
        <dbReference type="EMBL" id="KAJ8384064.1"/>
    </source>
</evidence>
<organism evidence="2 3">
    <name type="scientific">Aldrovandia affinis</name>
    <dbReference type="NCBI Taxonomy" id="143900"/>
    <lineage>
        <taxon>Eukaryota</taxon>
        <taxon>Metazoa</taxon>
        <taxon>Chordata</taxon>
        <taxon>Craniata</taxon>
        <taxon>Vertebrata</taxon>
        <taxon>Euteleostomi</taxon>
        <taxon>Actinopterygii</taxon>
        <taxon>Neopterygii</taxon>
        <taxon>Teleostei</taxon>
        <taxon>Notacanthiformes</taxon>
        <taxon>Halosauridae</taxon>
        <taxon>Aldrovandia</taxon>
    </lineage>
</organism>
<dbReference type="AlphaFoldDB" id="A0AAD7RH34"/>
<evidence type="ECO:0000256" key="1">
    <source>
        <dbReference type="SAM" id="MobiDB-lite"/>
    </source>
</evidence>
<feature type="region of interest" description="Disordered" evidence="1">
    <location>
        <begin position="31"/>
        <end position="76"/>
    </location>
</feature>
<gene>
    <name evidence="2" type="ORF">AAFF_G00211960</name>
</gene>
<comment type="caution">
    <text evidence="2">The sequence shown here is derived from an EMBL/GenBank/DDBJ whole genome shotgun (WGS) entry which is preliminary data.</text>
</comment>
<accession>A0AAD7RH34</accession>
<protein>
    <submittedName>
        <fullName evidence="2">Uncharacterized protein</fullName>
    </submittedName>
</protein>
<evidence type="ECO:0000313" key="3">
    <source>
        <dbReference type="Proteomes" id="UP001221898"/>
    </source>
</evidence>
<feature type="compositionally biased region" description="Polar residues" evidence="1">
    <location>
        <begin position="31"/>
        <end position="45"/>
    </location>
</feature>
<name>A0AAD7RH34_9TELE</name>
<dbReference type="EMBL" id="JAINUG010000280">
    <property type="protein sequence ID" value="KAJ8384064.1"/>
    <property type="molecule type" value="Genomic_DNA"/>
</dbReference>
<dbReference type="Proteomes" id="UP001221898">
    <property type="component" value="Unassembled WGS sequence"/>
</dbReference>
<sequence length="76" mass="7912">MGILTDLKGNNRDLLDNIQAAQGARVMVTRKTTPTPQSPGLQQRSGARAVNTAARIPSAASLSAGRRNSAERAAAI</sequence>